<evidence type="ECO:0000259" key="1">
    <source>
        <dbReference type="Pfam" id="PF13152"/>
    </source>
</evidence>
<keyword evidence="3" id="KW-1185">Reference proteome</keyword>
<dbReference type="Pfam" id="PF13152">
    <property type="entry name" value="DUF3967"/>
    <property type="match status" value="1"/>
</dbReference>
<dbReference type="InterPro" id="IPR025052">
    <property type="entry name" value="DUF3967"/>
</dbReference>
<organism evidence="2 3">
    <name type="scientific">Ectobacillus ponti</name>
    <dbReference type="NCBI Taxonomy" id="2961894"/>
    <lineage>
        <taxon>Bacteria</taxon>
        <taxon>Bacillati</taxon>
        <taxon>Bacillota</taxon>
        <taxon>Bacilli</taxon>
        <taxon>Bacillales</taxon>
        <taxon>Bacillaceae</taxon>
        <taxon>Ectobacillus</taxon>
    </lineage>
</organism>
<feature type="domain" description="DUF3967" evidence="1">
    <location>
        <begin position="267"/>
        <end position="293"/>
    </location>
</feature>
<reference evidence="2" key="1">
    <citation type="submission" date="2022-07" db="EMBL/GenBank/DDBJ databases">
        <authorList>
            <person name="Li W.-J."/>
            <person name="Deng Q.-Q."/>
        </authorList>
    </citation>
    <scope>NUCLEOTIDE SEQUENCE</scope>
    <source>
        <strain evidence="2">SYSU M60031</strain>
    </source>
</reference>
<protein>
    <submittedName>
        <fullName evidence="2">DUF3967 domain-containing protein</fullName>
    </submittedName>
</protein>
<evidence type="ECO:0000313" key="3">
    <source>
        <dbReference type="Proteomes" id="UP001156102"/>
    </source>
</evidence>
<dbReference type="Proteomes" id="UP001156102">
    <property type="component" value="Unassembled WGS sequence"/>
</dbReference>
<proteinExistence type="predicted"/>
<accession>A0AA41XDG4</accession>
<sequence>MTGTFKTKDVTNKTGIPRNLVRTYSQTLEQHGYSISRMGTDRVFKLEDLRLLKAIHERVQSLHEDVTEVVQYLLQEQQPKENKPVQQLQAAEAPAPLRAVAPAAVVASIAPPALQEDVTVTIREQSKRFEEFMSKLDNLAQLNEAIIHQNSTLISQNRQKDEKLDELMHHVYVKESKQTDMLQDVLTTVNKTDQKQDEKLNQVMSQISKKDAKQEEKLGKLLQHMHNQDVKQDEKMGKIINQVCSQEAKQDERMNNLINHVYTKESSRDEQLMRLVREIQETKRMVAAAQEGGLLKTLRGMFGRTKPSKADSHS</sequence>
<comment type="caution">
    <text evidence="2">The sequence shown here is derived from an EMBL/GenBank/DDBJ whole genome shotgun (WGS) entry which is preliminary data.</text>
</comment>
<dbReference type="EMBL" id="JANCLT010000015">
    <property type="protein sequence ID" value="MCP8970868.1"/>
    <property type="molecule type" value="Genomic_DNA"/>
</dbReference>
<evidence type="ECO:0000313" key="2">
    <source>
        <dbReference type="EMBL" id="MCP8970868.1"/>
    </source>
</evidence>
<name>A0AA41XDG4_9BACI</name>
<gene>
    <name evidence="2" type="ORF">NK662_20320</name>
</gene>
<dbReference type="AlphaFoldDB" id="A0AA41XDG4"/>